<evidence type="ECO:0000256" key="2">
    <source>
        <dbReference type="SAM" id="MobiDB-lite"/>
    </source>
</evidence>
<feature type="region of interest" description="Disordered" evidence="2">
    <location>
        <begin position="602"/>
        <end position="647"/>
    </location>
</feature>
<dbReference type="InterPro" id="IPR038375">
    <property type="entry name" value="NDUFAF7_sf"/>
</dbReference>
<dbReference type="Gene3D" id="3.40.50.12710">
    <property type="match status" value="1"/>
</dbReference>
<dbReference type="AlphaFoldDB" id="A0A835YJE5"/>
<dbReference type="SUPFAM" id="SSF48452">
    <property type="entry name" value="TPR-like"/>
    <property type="match status" value="1"/>
</dbReference>
<dbReference type="Gene3D" id="1.25.40.10">
    <property type="entry name" value="Tetratricopeptide repeat domain"/>
    <property type="match status" value="1"/>
</dbReference>
<feature type="compositionally biased region" description="Polar residues" evidence="2">
    <location>
        <begin position="620"/>
        <end position="634"/>
    </location>
</feature>
<comment type="caution">
    <text evidence="3">The sequence shown here is derived from an EMBL/GenBank/DDBJ whole genome shotgun (WGS) entry which is preliminary data.</text>
</comment>
<sequence length="647" mass="69012">MNVSVADVRHLLMLQLQETKKDDDDTEEYARQHGVPNTRAPAVNADALVVERGVPLRDSKLWKIQRDYYEKFGMQCWESMVVPSFVTSNAFIAQQTARVIAGYIRDCLVEKADQNGVAADEPVYIIEVGAGHGKFSFLVLQALMEMAEAKFIPELKQPSSTPAPPSEVESHADNANGGSAAGAFIGAGVLEMAIFDAQAPVPAASPLKLKLMPSGDSLDLSATAPGQAVTDILPPLFICNYVLDSLLQDAFRIEDGALYENRVTVRAAVGDGGAGGGATPLQQLKQVDALGLKAMDGVQIAWSHKEYKIPNDLIDMYYGGDGADRGGLVRGAAGDEEFSGLLHSYLVDAEREFGSHGASLLMPLGALRLLRRLHTSLPGGRFTVLVGDKGYGTAGKYAYVYIWKLRLTLCACLLDVHCASSVAIERSMAWDGAFGVFGPESFSALQRAVKEEVPEASLKHVTALLRLSGGDPDVFFKFKAALVQHVSSAVELSPSAWADLREDVSQVAGNNYHLQAAKDVSFEAGRLLMAMKDFKAALQLFAHSKATCGDHPATLLNMGMSSFCSGDYLLARDYFRQCVAINPSYEDGLQWLAHAERVISSGAGGPVTGTSTDVADAGVSGNNTGQSNGKSTAAQVPEADAVDADQG</sequence>
<keyword evidence="1" id="KW-0802">TPR repeat</keyword>
<evidence type="ECO:0000256" key="1">
    <source>
        <dbReference type="PROSITE-ProRule" id="PRU00339"/>
    </source>
</evidence>
<dbReference type="InterPro" id="IPR019734">
    <property type="entry name" value="TPR_rpt"/>
</dbReference>
<accession>A0A835YJE5</accession>
<dbReference type="Proteomes" id="UP000664859">
    <property type="component" value="Unassembled WGS sequence"/>
</dbReference>
<proteinExistence type="predicted"/>
<gene>
    <name evidence="3" type="ORF">JKP88DRAFT_261502</name>
</gene>
<name>A0A835YJE5_9STRA</name>
<evidence type="ECO:0000313" key="4">
    <source>
        <dbReference type="Proteomes" id="UP000664859"/>
    </source>
</evidence>
<evidence type="ECO:0000313" key="3">
    <source>
        <dbReference type="EMBL" id="KAG5176414.1"/>
    </source>
</evidence>
<dbReference type="EMBL" id="JAFCMP010000536">
    <property type="protein sequence ID" value="KAG5176414.1"/>
    <property type="molecule type" value="Genomic_DNA"/>
</dbReference>
<feature type="repeat" description="TPR" evidence="1">
    <location>
        <begin position="552"/>
        <end position="585"/>
    </location>
</feature>
<dbReference type="InterPro" id="IPR011990">
    <property type="entry name" value="TPR-like_helical_dom_sf"/>
</dbReference>
<protein>
    <submittedName>
        <fullName evidence="3">Uncharacterized protein</fullName>
    </submittedName>
</protein>
<keyword evidence="4" id="KW-1185">Reference proteome</keyword>
<dbReference type="OrthoDB" id="64915at2759"/>
<dbReference type="PROSITE" id="PS50005">
    <property type="entry name" value="TPR"/>
    <property type="match status" value="1"/>
</dbReference>
<organism evidence="3 4">
    <name type="scientific">Tribonema minus</name>
    <dbReference type="NCBI Taxonomy" id="303371"/>
    <lineage>
        <taxon>Eukaryota</taxon>
        <taxon>Sar</taxon>
        <taxon>Stramenopiles</taxon>
        <taxon>Ochrophyta</taxon>
        <taxon>PX clade</taxon>
        <taxon>Xanthophyceae</taxon>
        <taxon>Tribonematales</taxon>
        <taxon>Tribonemataceae</taxon>
        <taxon>Tribonema</taxon>
    </lineage>
</organism>
<reference evidence="3" key="1">
    <citation type="submission" date="2021-02" db="EMBL/GenBank/DDBJ databases">
        <title>First Annotated Genome of the Yellow-green Alga Tribonema minus.</title>
        <authorList>
            <person name="Mahan K.M."/>
        </authorList>
    </citation>
    <scope>NUCLEOTIDE SEQUENCE</scope>
    <source>
        <strain evidence="3">UTEX B ZZ1240</strain>
    </source>
</reference>